<proteinExistence type="predicted"/>
<protein>
    <recommendedName>
        <fullName evidence="3">Pyrophosphatase</fullName>
    </recommendedName>
</protein>
<sequence length="291" mass="33319">MTAACWYAVIVILKCSVRRTKLMSKVKDHIEEALRPASRENVNLGDFVLTERPDGEKVPAFVVVIETPEQEKRGFYMPLLVYFGNGMVGWRSWKEVYKTSLRIDPSIIGTCIWMEGAEAINVIDGQVAFSYIDEQELIKKFHDAWMEWPFSTAIVEDQEPTFGELFERESVFEFVNGFNNMMTGLEVVNRKWNTDLVTGEPIQRDALHMLMLVTTEIAEAAEGVRKDLMDDHLPERKMEEVELADATIRIMDYANVRGLDVAGAMIEKIEYNMTRADHKREARLAEGGKKV</sequence>
<dbReference type="SUPFAM" id="SSF101386">
    <property type="entry name" value="all-alpha NTP pyrophosphatases"/>
    <property type="match status" value="1"/>
</dbReference>
<keyword evidence="2" id="KW-1185">Reference proteome</keyword>
<organism evidence="1 2">
    <name type="scientific">Pseudomonas phage Henu5</name>
    <dbReference type="NCBI Taxonomy" id="2499902"/>
    <lineage>
        <taxon>Viruses</taxon>
        <taxon>Duplodnaviria</taxon>
        <taxon>Heunggongvirae</taxon>
        <taxon>Uroviricota</taxon>
        <taxon>Caudoviricetes</taxon>
        <taxon>Vandenendeviridae</taxon>
        <taxon>Skurskavirinae</taxon>
        <taxon>Pakpunavirus</taxon>
        <taxon>Pakpunavirus Henu5</taxon>
    </lineage>
</organism>
<accession>A0A410T894</accession>
<dbReference type="Proteomes" id="UP000289163">
    <property type="component" value="Segment"/>
</dbReference>
<evidence type="ECO:0000313" key="1">
    <source>
        <dbReference type="EMBL" id="QAU05166.1"/>
    </source>
</evidence>
<reference evidence="1 2" key="1">
    <citation type="submission" date="2018-11" db="EMBL/GenBank/DDBJ databases">
        <authorList>
            <person name="Teng T."/>
        </authorList>
    </citation>
    <scope>NUCLEOTIDE SEQUENCE [LARGE SCALE GENOMIC DNA]</scope>
</reference>
<evidence type="ECO:0000313" key="2">
    <source>
        <dbReference type="Proteomes" id="UP000289163"/>
    </source>
</evidence>
<dbReference type="Gene3D" id="1.10.287.1080">
    <property type="entry name" value="MazG-like"/>
    <property type="match status" value="1"/>
</dbReference>
<dbReference type="CDD" id="cd11542">
    <property type="entry name" value="NTP-PPase_u5"/>
    <property type="match status" value="1"/>
</dbReference>
<dbReference type="EMBL" id="MK224498">
    <property type="protein sequence ID" value="QAU05166.1"/>
    <property type="molecule type" value="Genomic_DNA"/>
</dbReference>
<evidence type="ECO:0008006" key="3">
    <source>
        <dbReference type="Google" id="ProtNLM"/>
    </source>
</evidence>
<gene>
    <name evidence="1" type="ORF">Henu5_gp140</name>
</gene>
<name>A0A410T894_9CAUD</name>